<proteinExistence type="predicted"/>
<dbReference type="Proteomes" id="UP001147733">
    <property type="component" value="Unassembled WGS sequence"/>
</dbReference>
<reference evidence="2" key="1">
    <citation type="submission" date="2022-11" db="EMBL/GenBank/DDBJ databases">
        <authorList>
            <person name="Petersen C."/>
        </authorList>
    </citation>
    <scope>NUCLEOTIDE SEQUENCE</scope>
    <source>
        <strain evidence="2">IBT 23319</strain>
    </source>
</reference>
<evidence type="ECO:0000313" key="2">
    <source>
        <dbReference type="EMBL" id="KAJ5240839.1"/>
    </source>
</evidence>
<feature type="domain" description="Methyltransferase" evidence="1">
    <location>
        <begin position="20"/>
        <end position="101"/>
    </location>
</feature>
<dbReference type="GeneID" id="81380517"/>
<protein>
    <recommendedName>
        <fullName evidence="1">Methyltransferase domain-containing protein</fullName>
    </recommendedName>
</protein>
<dbReference type="SUPFAM" id="SSF53335">
    <property type="entry name" value="S-adenosyl-L-methionine-dependent methyltransferases"/>
    <property type="match status" value="1"/>
</dbReference>
<dbReference type="InterPro" id="IPR029063">
    <property type="entry name" value="SAM-dependent_MTases_sf"/>
</dbReference>
<dbReference type="Pfam" id="PF13649">
    <property type="entry name" value="Methyltransf_25"/>
    <property type="match status" value="1"/>
</dbReference>
<keyword evidence="3" id="KW-1185">Reference proteome</keyword>
<sequence>MTLHTGRDSTILVHTFFGRGTGTGRIIHGLLDRSKNEKSSDGSRFLGIDNSPHMQERARAAVASADQGHISYQLASALDLKPAVSDSSVDLLLMAVGTISHFL</sequence>
<comment type="caution">
    <text evidence="2">The sequence shown here is derived from an EMBL/GenBank/DDBJ whole genome shotgun (WGS) entry which is preliminary data.</text>
</comment>
<name>A0A9W9PAG6_PENCI</name>
<dbReference type="AlphaFoldDB" id="A0A9W9PAG6"/>
<dbReference type="Gene3D" id="3.40.50.150">
    <property type="entry name" value="Vaccinia Virus protein VP39"/>
    <property type="match status" value="1"/>
</dbReference>
<evidence type="ECO:0000259" key="1">
    <source>
        <dbReference type="Pfam" id="PF13649"/>
    </source>
</evidence>
<dbReference type="RefSeq" id="XP_056503844.1">
    <property type="nucleotide sequence ID" value="XM_056641350.1"/>
</dbReference>
<reference evidence="2" key="2">
    <citation type="journal article" date="2023" name="IMA Fungus">
        <title>Comparative genomic study of the Penicillium genus elucidates a diverse pangenome and 15 lateral gene transfer events.</title>
        <authorList>
            <person name="Petersen C."/>
            <person name="Sorensen T."/>
            <person name="Nielsen M.R."/>
            <person name="Sondergaard T.E."/>
            <person name="Sorensen J.L."/>
            <person name="Fitzpatrick D.A."/>
            <person name="Frisvad J.C."/>
            <person name="Nielsen K.L."/>
        </authorList>
    </citation>
    <scope>NUCLEOTIDE SEQUENCE</scope>
    <source>
        <strain evidence="2">IBT 23319</strain>
    </source>
</reference>
<evidence type="ECO:0000313" key="3">
    <source>
        <dbReference type="Proteomes" id="UP001147733"/>
    </source>
</evidence>
<dbReference type="EMBL" id="JAPQKT010000002">
    <property type="protein sequence ID" value="KAJ5240839.1"/>
    <property type="molecule type" value="Genomic_DNA"/>
</dbReference>
<accession>A0A9W9PAG6</accession>
<gene>
    <name evidence="2" type="ORF">N7469_002430</name>
</gene>
<organism evidence="2 3">
    <name type="scientific">Penicillium citrinum</name>
    <dbReference type="NCBI Taxonomy" id="5077"/>
    <lineage>
        <taxon>Eukaryota</taxon>
        <taxon>Fungi</taxon>
        <taxon>Dikarya</taxon>
        <taxon>Ascomycota</taxon>
        <taxon>Pezizomycotina</taxon>
        <taxon>Eurotiomycetes</taxon>
        <taxon>Eurotiomycetidae</taxon>
        <taxon>Eurotiales</taxon>
        <taxon>Aspergillaceae</taxon>
        <taxon>Penicillium</taxon>
    </lineage>
</organism>
<dbReference type="InterPro" id="IPR041698">
    <property type="entry name" value="Methyltransf_25"/>
</dbReference>